<organism evidence="4 5">
    <name type="scientific">Vibrio maritimus</name>
    <dbReference type="NCBI Taxonomy" id="990268"/>
    <lineage>
        <taxon>Bacteria</taxon>
        <taxon>Pseudomonadati</taxon>
        <taxon>Pseudomonadota</taxon>
        <taxon>Gammaproteobacteria</taxon>
        <taxon>Vibrionales</taxon>
        <taxon>Vibrionaceae</taxon>
        <taxon>Vibrio</taxon>
    </lineage>
</organism>
<evidence type="ECO:0000256" key="1">
    <source>
        <dbReference type="ARBA" id="ARBA00001946"/>
    </source>
</evidence>
<comment type="caution">
    <text evidence="4">The sequence shown here is derived from an EMBL/GenBank/DDBJ whole genome shotgun (WGS) entry which is preliminary data.</text>
</comment>
<dbReference type="SFLD" id="SFLDS00003">
    <property type="entry name" value="Haloacid_Dehalogenase"/>
    <property type="match status" value="1"/>
</dbReference>
<dbReference type="Pfam" id="PF00702">
    <property type="entry name" value="Hydrolase"/>
    <property type="match status" value="1"/>
</dbReference>
<reference evidence="4 5" key="1">
    <citation type="submission" date="2014-09" db="EMBL/GenBank/DDBJ databases">
        <title>Vibrio maritimus JCM 19235. (C45) whole genome shotgun sequence.</title>
        <authorList>
            <person name="Sawabe T."/>
            <person name="Meirelles P."/>
            <person name="Nakanishi M."/>
            <person name="Sayaka M."/>
            <person name="Hattori M."/>
            <person name="Ohkuma M."/>
        </authorList>
    </citation>
    <scope>NUCLEOTIDE SEQUENCE [LARGE SCALE GENOMIC DNA]</scope>
    <source>
        <strain evidence="5">JCM19235</strain>
    </source>
</reference>
<dbReference type="NCBIfam" id="TIGR01549">
    <property type="entry name" value="HAD-SF-IA-v1"/>
    <property type="match status" value="1"/>
</dbReference>
<evidence type="ECO:0000256" key="3">
    <source>
        <dbReference type="ARBA" id="ARBA00022842"/>
    </source>
</evidence>
<dbReference type="PANTHER" id="PTHR46470">
    <property type="entry name" value="N-ACYLNEURAMINATE-9-PHOSPHATASE"/>
    <property type="match status" value="1"/>
</dbReference>
<keyword evidence="3" id="KW-0460">Magnesium</keyword>
<reference evidence="4 5" key="2">
    <citation type="submission" date="2014-09" db="EMBL/GenBank/DDBJ databases">
        <authorList>
            <consortium name="NBRP consortium"/>
            <person name="Sawabe T."/>
            <person name="Meirelles P."/>
            <person name="Nakanishi M."/>
            <person name="Sayaka M."/>
            <person name="Hattori M."/>
            <person name="Ohkuma M."/>
        </authorList>
    </citation>
    <scope>NUCLEOTIDE SEQUENCE [LARGE SCALE GENOMIC DNA]</scope>
    <source>
        <strain evidence="5">JCM19235</strain>
    </source>
</reference>
<evidence type="ECO:0000313" key="4">
    <source>
        <dbReference type="EMBL" id="GAL20384.1"/>
    </source>
</evidence>
<evidence type="ECO:0000313" key="5">
    <source>
        <dbReference type="Proteomes" id="UP000029228"/>
    </source>
</evidence>
<keyword evidence="2 4" id="KW-0378">Hydrolase</keyword>
<name>A0A090S1L5_9VIBR</name>
<dbReference type="Gene3D" id="3.40.50.1000">
    <property type="entry name" value="HAD superfamily/HAD-like"/>
    <property type="match status" value="1"/>
</dbReference>
<dbReference type="InterPro" id="IPR006439">
    <property type="entry name" value="HAD-SF_hydro_IA"/>
</dbReference>
<accession>A0A090S1L5</accession>
<gene>
    <name evidence="4" type="ORF">JCM19235_3386</name>
</gene>
<dbReference type="PANTHER" id="PTHR46470:SF4">
    <property type="entry name" value="5-AMINO-6-(5-PHOSPHO-D-RIBITYLAMINO)URACIL PHOSPHATASE YIGB"/>
    <property type="match status" value="1"/>
</dbReference>
<dbReference type="GO" id="GO:0009231">
    <property type="term" value="P:riboflavin biosynthetic process"/>
    <property type="evidence" value="ECO:0007669"/>
    <property type="project" value="TreeGrafter"/>
</dbReference>
<dbReference type="EC" id="3.8.1.2" evidence="4"/>
<sequence>MKKVKGNFPISALTFDLDNTVYDNLMIIKSIEKNTLDWLTNRFPKMESVSIDRFSEFGTHVVIDRPELIHQVDQWREQQIINCLQGVGVDQVDIIKAIDQLLPLVHTWRNNISLTDNTKSVLNKLKARYRLIAITNGDLCIRESGLHMYFEQCFSAGIHGLPKPHPDLYEKAARYLKVDKDKILHVGDSLVDDVYGAKKSGFKSCLLSHDYIGSEIKISEEYKPDLVINNLSDLTALL</sequence>
<keyword evidence="5" id="KW-1185">Reference proteome</keyword>
<dbReference type="InterPro" id="IPR051400">
    <property type="entry name" value="HAD-like_hydrolase"/>
</dbReference>
<proteinExistence type="predicted"/>
<dbReference type="GO" id="GO:0018784">
    <property type="term" value="F:(S)-2-haloacid dehalogenase activity"/>
    <property type="evidence" value="ECO:0007669"/>
    <property type="project" value="UniProtKB-EC"/>
</dbReference>
<protein>
    <submittedName>
        <fullName evidence="4">2-haloalkanoic acid dehalogenase</fullName>
        <ecNumber evidence="4">3.8.1.2</ecNumber>
    </submittedName>
</protein>
<dbReference type="Gene3D" id="1.20.120.1600">
    <property type="match status" value="1"/>
</dbReference>
<dbReference type="AlphaFoldDB" id="A0A090S1L5"/>
<dbReference type="OrthoDB" id="367448at2"/>
<evidence type="ECO:0000256" key="2">
    <source>
        <dbReference type="ARBA" id="ARBA00022801"/>
    </source>
</evidence>
<dbReference type="EMBL" id="BBMR01000006">
    <property type="protein sequence ID" value="GAL20384.1"/>
    <property type="molecule type" value="Genomic_DNA"/>
</dbReference>
<dbReference type="Proteomes" id="UP000029228">
    <property type="component" value="Unassembled WGS sequence"/>
</dbReference>
<dbReference type="InterPro" id="IPR036412">
    <property type="entry name" value="HAD-like_sf"/>
</dbReference>
<dbReference type="InterPro" id="IPR023214">
    <property type="entry name" value="HAD_sf"/>
</dbReference>
<dbReference type="STRING" id="990268.JCM19235_3386"/>
<dbReference type="SUPFAM" id="SSF56784">
    <property type="entry name" value="HAD-like"/>
    <property type="match status" value="1"/>
</dbReference>
<comment type="cofactor">
    <cofactor evidence="1">
        <name>Mg(2+)</name>
        <dbReference type="ChEBI" id="CHEBI:18420"/>
    </cofactor>
</comment>
<dbReference type="SFLD" id="SFLDG01129">
    <property type="entry name" value="C1.5:_HAD__Beta-PGM__Phosphata"/>
    <property type="match status" value="1"/>
</dbReference>